<accession>A0A4Q1JWT6</accession>
<gene>
    <name evidence="4" type="ORF">EPA99_03880</name>
</gene>
<proteinExistence type="predicted"/>
<keyword evidence="5" id="KW-1185">Reference proteome</keyword>
<keyword evidence="1" id="KW-0175">Coiled coil</keyword>
<feature type="coiled-coil region" evidence="1">
    <location>
        <begin position="40"/>
        <end position="67"/>
    </location>
</feature>
<evidence type="ECO:0000256" key="2">
    <source>
        <dbReference type="SAM" id="MobiDB-lite"/>
    </source>
</evidence>
<feature type="region of interest" description="Disordered" evidence="2">
    <location>
        <begin position="67"/>
        <end position="112"/>
    </location>
</feature>
<organism evidence="4 5">
    <name type="scientific">Pseudoxanthomonas composti</name>
    <dbReference type="NCBI Taxonomy" id="2137479"/>
    <lineage>
        <taxon>Bacteria</taxon>
        <taxon>Pseudomonadati</taxon>
        <taxon>Pseudomonadota</taxon>
        <taxon>Gammaproteobacteria</taxon>
        <taxon>Lysobacterales</taxon>
        <taxon>Lysobacteraceae</taxon>
        <taxon>Pseudoxanthomonas</taxon>
    </lineage>
</organism>
<dbReference type="SUPFAM" id="SSF56935">
    <property type="entry name" value="Porins"/>
    <property type="match status" value="1"/>
</dbReference>
<feature type="chain" id="PRO_5020620591" evidence="3">
    <location>
        <begin position="36"/>
        <end position="500"/>
    </location>
</feature>
<dbReference type="Pfam" id="PF07396">
    <property type="entry name" value="Porin_O_P"/>
    <property type="match status" value="1"/>
</dbReference>
<feature type="compositionally biased region" description="Low complexity" evidence="2">
    <location>
        <begin position="67"/>
        <end position="91"/>
    </location>
</feature>
<evidence type="ECO:0000256" key="1">
    <source>
        <dbReference type="SAM" id="Coils"/>
    </source>
</evidence>
<dbReference type="Proteomes" id="UP000289784">
    <property type="component" value="Unassembled WGS sequence"/>
</dbReference>
<dbReference type="Gene3D" id="2.40.160.10">
    <property type="entry name" value="Porin"/>
    <property type="match status" value="1"/>
</dbReference>
<protein>
    <submittedName>
        <fullName evidence="4">Porin</fullName>
    </submittedName>
</protein>
<dbReference type="AlphaFoldDB" id="A0A4Q1JWT6"/>
<sequence>MALLIPWEITMIRTPQLLPLAIAAALAGIALPASAQQASASELEQLIRAQAAQIQALEARLATLEAQSPPRASQAPSIAAQAAAPAAAPAPTVDTATQTSAPSAPVARRSNDDGLSPVLADFHSGAPIFTSDDGEFTFKPRGRFLLDATSTSGSRFGQRNLSATGIRRLRLGAEGTYGRFGYQLEADFASNIMEVKSAFATVAHHVGGLEAELTVGQRLSDRGMDGATGSPVVHFMERNAVAGLIQPVRGYFGVGVTERITGSDWHVTGSVTGDLINDTRGQDNDSLTWATRAHWTPYNTATTKWHLGGWIFYEDLAGDASPLIRSYAAAGDINEYARVRPGALPGAESSLGYGAELGVVQGRGWTFAEWGQREIRGHDAGTRYDLSHDAYAVSAGWFLAGGMPVYNARRGTWNKPSIEQDVTAGGIGAWEIKARYERADFSRLPTGGEGETTTVGVNWYLNALARIMLEVSHWESTNRSGDFLGPDNGNTFNTRLEFIF</sequence>
<dbReference type="OrthoDB" id="9807854at2"/>
<name>A0A4Q1JWT6_9GAMM</name>
<evidence type="ECO:0000256" key="3">
    <source>
        <dbReference type="SAM" id="SignalP"/>
    </source>
</evidence>
<dbReference type="InterPro" id="IPR010870">
    <property type="entry name" value="Porin_O/P"/>
</dbReference>
<comment type="caution">
    <text evidence="4">The sequence shown here is derived from an EMBL/GenBank/DDBJ whole genome shotgun (WGS) entry which is preliminary data.</text>
</comment>
<evidence type="ECO:0000313" key="4">
    <source>
        <dbReference type="EMBL" id="RXR07076.1"/>
    </source>
</evidence>
<reference evidence="4 5" key="1">
    <citation type="submission" date="2019-01" db="EMBL/GenBank/DDBJ databases">
        <title>Pseudoxanthomonas composti sp. nov., isolated from compost.</title>
        <authorList>
            <person name="Yang G."/>
        </authorList>
    </citation>
    <scope>NUCLEOTIDE SEQUENCE [LARGE SCALE GENOMIC DNA]</scope>
    <source>
        <strain evidence="4 5">GSS15</strain>
    </source>
</reference>
<feature type="signal peptide" evidence="3">
    <location>
        <begin position="1"/>
        <end position="35"/>
    </location>
</feature>
<dbReference type="EMBL" id="SAWZ01000002">
    <property type="protein sequence ID" value="RXR07076.1"/>
    <property type="molecule type" value="Genomic_DNA"/>
</dbReference>
<dbReference type="InterPro" id="IPR023614">
    <property type="entry name" value="Porin_dom_sf"/>
</dbReference>
<keyword evidence="3" id="KW-0732">Signal</keyword>
<evidence type="ECO:0000313" key="5">
    <source>
        <dbReference type="Proteomes" id="UP000289784"/>
    </source>
</evidence>